<evidence type="ECO:0000313" key="1">
    <source>
        <dbReference type="EMBL" id="KFI46375.1"/>
    </source>
</evidence>
<dbReference type="Proteomes" id="UP000029093">
    <property type="component" value="Unassembled WGS sequence"/>
</dbReference>
<protein>
    <recommendedName>
        <fullName evidence="3">Antitoxin</fullName>
    </recommendedName>
</protein>
<dbReference type="RefSeq" id="WP_026502364.1">
    <property type="nucleotide sequence ID" value="NZ_JGYQ01000016.1"/>
</dbReference>
<gene>
    <name evidence="1" type="ORF">BBOU_1466</name>
</gene>
<name>A0A086ZIM5_9BIFI</name>
<dbReference type="OrthoDB" id="9798485at2"/>
<evidence type="ECO:0008006" key="3">
    <source>
        <dbReference type="Google" id="ProtNLM"/>
    </source>
</evidence>
<dbReference type="EMBL" id="JGYQ01000016">
    <property type="protein sequence ID" value="KFI46375.1"/>
    <property type="molecule type" value="Genomic_DNA"/>
</dbReference>
<accession>A0A086ZIM5</accession>
<dbReference type="AlphaFoldDB" id="A0A086ZIM5"/>
<dbReference type="NCBIfam" id="NF047399">
    <property type="entry name" value="BrnA_antitoxin_add"/>
    <property type="match status" value="1"/>
</dbReference>
<reference evidence="1 2" key="1">
    <citation type="submission" date="2014-03" db="EMBL/GenBank/DDBJ databases">
        <title>Genomics of Bifidobacteria.</title>
        <authorList>
            <person name="Ventura M."/>
            <person name="Milani C."/>
            <person name="Lugli G.A."/>
        </authorList>
    </citation>
    <scope>NUCLEOTIDE SEQUENCE [LARGE SCALE GENOMIC DNA]</scope>
    <source>
        <strain evidence="1 2">LMG 10736</strain>
    </source>
</reference>
<dbReference type="GeneID" id="303204567"/>
<organism evidence="1 2">
    <name type="scientific">Bifidobacterium boum</name>
    <dbReference type="NCBI Taxonomy" id="78343"/>
    <lineage>
        <taxon>Bacteria</taxon>
        <taxon>Bacillati</taxon>
        <taxon>Actinomycetota</taxon>
        <taxon>Actinomycetes</taxon>
        <taxon>Bifidobacteriales</taxon>
        <taxon>Bifidobacteriaceae</taxon>
        <taxon>Bifidobacterium</taxon>
    </lineage>
</organism>
<keyword evidence="2" id="KW-1185">Reference proteome</keyword>
<proteinExistence type="predicted"/>
<sequence length="94" mass="10660">MTTASKQQSLTTEQLEERFDSGEEVLGYFDLDHPIVEQHPVVQKRITLTMPDWIVEGLDEEAEELAISRNAVVNTWLAERIRAAHGHSQSAMRA</sequence>
<comment type="caution">
    <text evidence="1">The sequence shown here is derived from an EMBL/GenBank/DDBJ whole genome shotgun (WGS) entry which is preliminary data.</text>
</comment>
<evidence type="ECO:0000313" key="2">
    <source>
        <dbReference type="Proteomes" id="UP000029093"/>
    </source>
</evidence>